<dbReference type="PROSITE" id="PS50892">
    <property type="entry name" value="V_SNARE"/>
    <property type="match status" value="1"/>
</dbReference>
<feature type="domain" description="V-SNARE coiled-coil homology" evidence="3">
    <location>
        <begin position="144"/>
        <end position="204"/>
    </location>
</feature>
<dbReference type="GO" id="GO:0016192">
    <property type="term" value="P:vesicle-mediated transport"/>
    <property type="evidence" value="ECO:0007669"/>
    <property type="project" value="InterPro"/>
</dbReference>
<reference evidence="4" key="1">
    <citation type="journal article" date="2021" name="Open Biol.">
        <title>Shared evolutionary footprints suggest mitochondrial oxidative damage underlies multiple complex I losses in fungi.</title>
        <authorList>
            <person name="Schikora-Tamarit M.A."/>
            <person name="Marcet-Houben M."/>
            <person name="Nosek J."/>
            <person name="Gabaldon T."/>
        </authorList>
    </citation>
    <scope>NUCLEOTIDE SEQUENCE</scope>
    <source>
        <strain evidence="4">CBS6341</strain>
    </source>
</reference>
<dbReference type="EMBL" id="JAEUBF010000443">
    <property type="protein sequence ID" value="KAH3678430.1"/>
    <property type="molecule type" value="Genomic_DNA"/>
</dbReference>
<dbReference type="Pfam" id="PF00957">
    <property type="entry name" value="Synaptobrevin"/>
    <property type="match status" value="1"/>
</dbReference>
<evidence type="ECO:0000259" key="3">
    <source>
        <dbReference type="PROSITE" id="PS50892"/>
    </source>
</evidence>
<keyword evidence="1" id="KW-0175">Coiled coil</keyword>
<accession>A0A9P8PVL4</accession>
<dbReference type="InterPro" id="IPR016444">
    <property type="entry name" value="Synaptobrevin/VAMP"/>
</dbReference>
<protein>
    <recommendedName>
        <fullName evidence="3">V-SNARE coiled-coil homology domain-containing protein</fullName>
    </recommendedName>
</protein>
<dbReference type="OrthoDB" id="190375at2759"/>
<dbReference type="SUPFAM" id="SSF58038">
    <property type="entry name" value="SNARE fusion complex"/>
    <property type="match status" value="1"/>
</dbReference>
<dbReference type="InterPro" id="IPR001388">
    <property type="entry name" value="Synaptobrevin-like"/>
</dbReference>
<evidence type="ECO:0000313" key="5">
    <source>
        <dbReference type="Proteomes" id="UP000769528"/>
    </source>
</evidence>
<name>A0A9P8PVL4_9ASCO</name>
<keyword evidence="2" id="KW-0472">Membrane</keyword>
<keyword evidence="2" id="KW-0812">Transmembrane</keyword>
<reference evidence="4" key="2">
    <citation type="submission" date="2021-01" db="EMBL/GenBank/DDBJ databases">
        <authorList>
            <person name="Schikora-Tamarit M.A."/>
        </authorList>
    </citation>
    <scope>NUCLEOTIDE SEQUENCE</scope>
    <source>
        <strain evidence="4">CBS6341</strain>
    </source>
</reference>
<dbReference type="PANTHER" id="PTHR45701">
    <property type="entry name" value="SYNAPTOBREVIN FAMILY MEMBER"/>
    <property type="match status" value="1"/>
</dbReference>
<evidence type="ECO:0000256" key="2">
    <source>
        <dbReference type="SAM" id="Phobius"/>
    </source>
</evidence>
<dbReference type="InterPro" id="IPR042855">
    <property type="entry name" value="V_SNARE_CC"/>
</dbReference>
<keyword evidence="2" id="KW-1133">Transmembrane helix</keyword>
<dbReference type="Proteomes" id="UP000769528">
    <property type="component" value="Unassembled WGS sequence"/>
</dbReference>
<comment type="caution">
    <text evidence="4">The sequence shown here is derived from an EMBL/GenBank/DDBJ whole genome shotgun (WGS) entry which is preliminary data.</text>
</comment>
<evidence type="ECO:0000256" key="1">
    <source>
        <dbReference type="PROSITE-ProRule" id="PRU00290"/>
    </source>
</evidence>
<evidence type="ECO:0000313" key="4">
    <source>
        <dbReference type="EMBL" id="KAH3678430.1"/>
    </source>
</evidence>
<dbReference type="PRINTS" id="PR00219">
    <property type="entry name" value="SYNAPTOBREVN"/>
</dbReference>
<keyword evidence="5" id="KW-1185">Reference proteome</keyword>
<organism evidence="4 5">
    <name type="scientific">Wickerhamomyces mucosus</name>
    <dbReference type="NCBI Taxonomy" id="1378264"/>
    <lineage>
        <taxon>Eukaryota</taxon>
        <taxon>Fungi</taxon>
        <taxon>Dikarya</taxon>
        <taxon>Ascomycota</taxon>
        <taxon>Saccharomycotina</taxon>
        <taxon>Saccharomycetes</taxon>
        <taxon>Phaffomycetales</taxon>
        <taxon>Wickerhamomycetaceae</taxon>
        <taxon>Wickerhamomyces</taxon>
    </lineage>
</organism>
<gene>
    <name evidence="4" type="ORF">WICMUC_001447</name>
</gene>
<dbReference type="GO" id="GO:0016020">
    <property type="term" value="C:membrane"/>
    <property type="evidence" value="ECO:0007669"/>
    <property type="project" value="InterPro"/>
</dbReference>
<sequence length="231" mass="26468">MSHTEPHDTIENALITTSFSINSTVLYSLENTQIITKHKLFELKEIISNQLSIINNITSSNIGTIPIYIQSLNLTLYYLKEYVNNDLITIVTIFNSDQISLILPITLLDELIREYKASLSSSGKIEFKIRFNQIIKKNELQFQNSKDLDDELNQVKSLLNDNIEQVLERNERINLLVNKTGQLSVRGNKFNVGSKKIKRKAWWQNIKFKVIVVSIGGSLASFIIFLFSKSI</sequence>
<proteinExistence type="predicted"/>
<dbReference type="AlphaFoldDB" id="A0A9P8PVL4"/>
<feature type="transmembrane region" description="Helical" evidence="2">
    <location>
        <begin position="206"/>
        <end position="227"/>
    </location>
</feature>
<dbReference type="Gene3D" id="1.20.5.110">
    <property type="match status" value="1"/>
</dbReference>